<dbReference type="EMBL" id="FOPP01000014">
    <property type="protein sequence ID" value="SFH48843.1"/>
    <property type="molecule type" value="Genomic_DNA"/>
</dbReference>
<gene>
    <name evidence="2" type="ORF">SAMN04489864_11474</name>
</gene>
<dbReference type="RefSeq" id="WP_090997961.1">
    <property type="nucleotide sequence ID" value="NZ_FOPP01000014.1"/>
</dbReference>
<protein>
    <submittedName>
        <fullName evidence="2">DNA-binding transcriptional regulator, XRE-family HTH domain</fullName>
    </submittedName>
</protein>
<reference evidence="2 3" key="1">
    <citation type="submission" date="2016-10" db="EMBL/GenBank/DDBJ databases">
        <authorList>
            <person name="de Groot N.N."/>
        </authorList>
    </citation>
    <scope>NUCLEOTIDE SEQUENCE [LARGE SCALE GENOMIC DNA]</scope>
    <source>
        <strain evidence="2 3">DSM 18684</strain>
    </source>
</reference>
<dbReference type="InterPro" id="IPR010982">
    <property type="entry name" value="Lambda_DNA-bd_dom_sf"/>
</dbReference>
<dbReference type="Proteomes" id="UP000199666">
    <property type="component" value="Unassembled WGS sequence"/>
</dbReference>
<sequence length="80" mass="9000">MSKALLKSEIDIYVINKVRELRTNAGISQADLALALDLSVGFIGHIESPKYRAKYNLSHLNRLAQILNCSIKDFFPELPL</sequence>
<dbReference type="SMART" id="SM00530">
    <property type="entry name" value="HTH_XRE"/>
    <property type="match status" value="1"/>
</dbReference>
<dbReference type="InterPro" id="IPR001387">
    <property type="entry name" value="Cro/C1-type_HTH"/>
</dbReference>
<dbReference type="PROSITE" id="PS50943">
    <property type="entry name" value="HTH_CROC1"/>
    <property type="match status" value="1"/>
</dbReference>
<proteinExistence type="predicted"/>
<name>A0A1I3AFL7_9SPHI</name>
<organism evidence="2 3">
    <name type="scientific">Pedobacter insulae</name>
    <dbReference type="NCBI Taxonomy" id="414048"/>
    <lineage>
        <taxon>Bacteria</taxon>
        <taxon>Pseudomonadati</taxon>
        <taxon>Bacteroidota</taxon>
        <taxon>Sphingobacteriia</taxon>
        <taxon>Sphingobacteriales</taxon>
        <taxon>Sphingobacteriaceae</taxon>
        <taxon>Pedobacter</taxon>
    </lineage>
</organism>
<evidence type="ECO:0000313" key="3">
    <source>
        <dbReference type="Proteomes" id="UP000199666"/>
    </source>
</evidence>
<dbReference type="SUPFAM" id="SSF47413">
    <property type="entry name" value="lambda repressor-like DNA-binding domains"/>
    <property type="match status" value="1"/>
</dbReference>
<keyword evidence="2" id="KW-0238">DNA-binding</keyword>
<feature type="domain" description="HTH cro/C1-type" evidence="1">
    <location>
        <begin position="18"/>
        <end position="74"/>
    </location>
</feature>
<keyword evidence="3" id="KW-1185">Reference proteome</keyword>
<dbReference type="OrthoDB" id="1098513at2"/>
<dbReference type="Gene3D" id="1.10.260.40">
    <property type="entry name" value="lambda repressor-like DNA-binding domains"/>
    <property type="match status" value="1"/>
</dbReference>
<accession>A0A1I3AFL7</accession>
<dbReference type="CDD" id="cd00093">
    <property type="entry name" value="HTH_XRE"/>
    <property type="match status" value="1"/>
</dbReference>
<evidence type="ECO:0000259" key="1">
    <source>
        <dbReference type="PROSITE" id="PS50943"/>
    </source>
</evidence>
<dbReference type="AlphaFoldDB" id="A0A1I3AFL7"/>
<dbReference type="STRING" id="414048.SAMN04489864_11474"/>
<dbReference type="GO" id="GO:0003677">
    <property type="term" value="F:DNA binding"/>
    <property type="evidence" value="ECO:0007669"/>
    <property type="project" value="UniProtKB-KW"/>
</dbReference>
<evidence type="ECO:0000313" key="2">
    <source>
        <dbReference type="EMBL" id="SFH48843.1"/>
    </source>
</evidence>
<dbReference type="Pfam" id="PF01381">
    <property type="entry name" value="HTH_3"/>
    <property type="match status" value="1"/>
</dbReference>